<dbReference type="Proteomes" id="UP000012040">
    <property type="component" value="Chromosome"/>
</dbReference>
<reference evidence="2 3" key="1">
    <citation type="journal article" date="2013" name="ISME J.">
        <title>By their genes ye shall know them: genomic signatures of predatory bacteria.</title>
        <authorList>
            <person name="Pasternak Z."/>
            <person name="Pietrokovski S."/>
            <person name="Rotem O."/>
            <person name="Gophna U."/>
            <person name="Lurie-Weinberger M.N."/>
            <person name="Jurkevitch E."/>
        </authorList>
    </citation>
    <scope>NUCLEOTIDE SEQUENCE [LARGE SCALE GENOMIC DNA]</scope>
    <source>
        <strain evidence="2 3">JSS</strain>
    </source>
</reference>
<protein>
    <recommendedName>
        <fullName evidence="4">Cytochrome c domain-containing protein</fullName>
    </recommendedName>
</protein>
<dbReference type="EMBL" id="CP003537">
    <property type="protein sequence ID" value="AGH95497.1"/>
    <property type="molecule type" value="Genomic_DNA"/>
</dbReference>
<dbReference type="PATRIC" id="fig|1184267.3.peg.1299"/>
<dbReference type="RefSeq" id="WP_015469987.1">
    <property type="nucleotide sequence ID" value="NC_020813.1"/>
</dbReference>
<keyword evidence="1" id="KW-0732">Signal</keyword>
<feature type="chain" id="PRO_5004060026" description="Cytochrome c domain-containing protein" evidence="1">
    <location>
        <begin position="24"/>
        <end position="532"/>
    </location>
</feature>
<evidence type="ECO:0000313" key="3">
    <source>
        <dbReference type="Proteomes" id="UP000012040"/>
    </source>
</evidence>
<dbReference type="AlphaFoldDB" id="M4V7Z5"/>
<keyword evidence="3" id="KW-1185">Reference proteome</keyword>
<evidence type="ECO:0008006" key="4">
    <source>
        <dbReference type="Google" id="ProtNLM"/>
    </source>
</evidence>
<name>M4V7Z5_9BACT</name>
<gene>
    <name evidence="2" type="ORF">A11Q_1281</name>
</gene>
<evidence type="ECO:0000313" key="2">
    <source>
        <dbReference type="EMBL" id="AGH95497.1"/>
    </source>
</evidence>
<organism evidence="2 3">
    <name type="scientific">Pseudobdellovibrio exovorus JSS</name>
    <dbReference type="NCBI Taxonomy" id="1184267"/>
    <lineage>
        <taxon>Bacteria</taxon>
        <taxon>Pseudomonadati</taxon>
        <taxon>Bdellovibrionota</taxon>
        <taxon>Bdellovibrionia</taxon>
        <taxon>Bdellovibrionales</taxon>
        <taxon>Pseudobdellovibrionaceae</taxon>
        <taxon>Pseudobdellovibrio</taxon>
    </lineage>
</organism>
<dbReference type="HOGENOM" id="CLU_528602_0_0_7"/>
<dbReference type="OrthoDB" id="5287673at2"/>
<proteinExistence type="predicted"/>
<dbReference type="STRING" id="1184267.A11Q_1281"/>
<dbReference type="KEGG" id="bex:A11Q_1281"/>
<evidence type="ECO:0000256" key="1">
    <source>
        <dbReference type="SAM" id="SignalP"/>
    </source>
</evidence>
<sequence length="532" mass="58725">MLRVKGNLLPLGALLLISSFATAQTQNIRLSDGEIFNRCYMKMFKTVVPRTASLGNTLMSDIIAKRLTGPAACAVLIHQSEFLDNNKLKAARYPSYPKLSEAENQALISTFHNFHNSWFSKKALEFSNANFNNSTSVVKDSDEASLYLTRSLFSTNIPLSTFFTASKTIRGVRVAPDKEKTSRWISKPMALVNETTYSGTYPNRFLLSYGTANNLNNLFSMPLDDKYLVPFGKLVGVEDAPNLNIPQITIGGPSMSNMAQRADLNAAIVAKRTGGVNLFEHLGGGVLGSQTYILKNTNLTLNQIAPGAANDPDQLIARRLSNRVFEDLLCHQMPTLTEADVVNDVRANSPHGFRLNASCMACHTSLDPMATVFRNYASYRTSPNENVSATDPNRPELLARGTPVLGVTKLDQKSGSAVFTLQAPMGSLNYRDHNNRLIKVAVNGTTQLGAELAKSDDFYRCVAKRYYEFFTGYNVNLAERNVAEASNTDTAKFHRKKVHALGASLKQSQSLIKLIEDILNSEGFIYRQYQTP</sequence>
<dbReference type="eggNOG" id="ENOG50341X9">
    <property type="taxonomic scope" value="Bacteria"/>
</dbReference>
<accession>M4V7Z5</accession>
<feature type="signal peptide" evidence="1">
    <location>
        <begin position="1"/>
        <end position="23"/>
    </location>
</feature>